<dbReference type="EMBL" id="AHFK01000113">
    <property type="protein sequence ID" value="EOQ00997.1"/>
    <property type="molecule type" value="Genomic_DNA"/>
</dbReference>
<reference evidence="2 3" key="1">
    <citation type="submission" date="2012-12" db="EMBL/GenBank/DDBJ databases">
        <title>The Genome Sequence of Bacillus cereus VD184.</title>
        <authorList>
            <consortium name="The Broad Institute Genome Sequencing Platform"/>
            <consortium name="The Broad Institute Genome Sequencing Center for Infectious Disease"/>
            <person name="Feldgarden M."/>
            <person name="Van der Auwera G.A."/>
            <person name="Mahillon J."/>
            <person name="Duprez V."/>
            <person name="Timmery S."/>
            <person name="Mattelet C."/>
            <person name="Dierick K."/>
            <person name="Sun M."/>
            <person name="Yu Z."/>
            <person name="Zhu L."/>
            <person name="Hu X."/>
            <person name="Shank E.B."/>
            <person name="Swiecicka I."/>
            <person name="Hansen B.M."/>
            <person name="Andrup L."/>
            <person name="Walker B."/>
            <person name="Young S.K."/>
            <person name="Zeng Q."/>
            <person name="Gargeya S."/>
            <person name="Fitzgerald M."/>
            <person name="Haas B."/>
            <person name="Abouelleil A."/>
            <person name="Alvarado L."/>
            <person name="Arachchi H.M."/>
            <person name="Berlin A.M."/>
            <person name="Chapman S.B."/>
            <person name="Dewar J."/>
            <person name="Goldberg J."/>
            <person name="Griggs A."/>
            <person name="Gujja S."/>
            <person name="Hansen M."/>
            <person name="Howarth C."/>
            <person name="Imamovic A."/>
            <person name="Larimer J."/>
            <person name="McCowan C."/>
            <person name="Murphy C."/>
            <person name="Neiman D."/>
            <person name="Pearson M."/>
            <person name="Priest M."/>
            <person name="Roberts A."/>
            <person name="Saif S."/>
            <person name="Shea T."/>
            <person name="Sisk P."/>
            <person name="Sykes S."/>
            <person name="Wortman J."/>
            <person name="Nusbaum C."/>
            <person name="Birren B."/>
        </authorList>
    </citation>
    <scope>NUCLEOTIDE SEQUENCE [LARGE SCALE GENOMIC DNA]</scope>
    <source>
        <strain evidence="2 3">VD184</strain>
    </source>
</reference>
<dbReference type="Proteomes" id="UP000014028">
    <property type="component" value="Unassembled WGS sequence"/>
</dbReference>
<dbReference type="AlphaFoldDB" id="A0A9W5VPF3"/>
<sequence>MQQQLTEIDFEIAISNGINRQLAWNRYYTLFWSKKDAISVPVGESPRWTRIAEENGIPLGTYYSRRNAGIEQERASTEPPTPKNAPSVISSFVAIAESNGVSRATYYLRVGNGMPPEEAATKPTAKRGRPRKREYTDEQLEVANQHGISRQMLDRRLARGWHLERALTANHCEEWIRNHGEKAQMFVSRKQRSRVK</sequence>
<evidence type="ECO:0000313" key="3">
    <source>
        <dbReference type="Proteomes" id="UP000014028"/>
    </source>
</evidence>
<feature type="region of interest" description="Disordered" evidence="1">
    <location>
        <begin position="113"/>
        <end position="138"/>
    </location>
</feature>
<dbReference type="RefSeq" id="WP_016124121.1">
    <property type="nucleotide sequence ID" value="NZ_KB976852.1"/>
</dbReference>
<evidence type="ECO:0000313" key="2">
    <source>
        <dbReference type="EMBL" id="EOQ00997.1"/>
    </source>
</evidence>
<proteinExistence type="predicted"/>
<evidence type="ECO:0000256" key="1">
    <source>
        <dbReference type="SAM" id="MobiDB-lite"/>
    </source>
</evidence>
<organism evidence="2 3">
    <name type="scientific">Bacillus cereus VD184</name>
    <dbReference type="NCBI Taxonomy" id="1053242"/>
    <lineage>
        <taxon>Bacteria</taxon>
        <taxon>Bacillati</taxon>
        <taxon>Bacillota</taxon>
        <taxon>Bacilli</taxon>
        <taxon>Bacillales</taxon>
        <taxon>Bacillaceae</taxon>
        <taxon>Bacillus</taxon>
        <taxon>Bacillus cereus group</taxon>
    </lineage>
</organism>
<protein>
    <submittedName>
        <fullName evidence="2">Uncharacterized protein</fullName>
    </submittedName>
</protein>
<gene>
    <name evidence="2" type="ORF">IKC_06195</name>
</gene>
<accession>A0A9W5VPF3</accession>
<name>A0A9W5VPF3_BACCE</name>
<comment type="caution">
    <text evidence="2">The sequence shown here is derived from an EMBL/GenBank/DDBJ whole genome shotgun (WGS) entry which is preliminary data.</text>
</comment>